<dbReference type="RefSeq" id="WP_008516409.1">
    <property type="nucleotide sequence ID" value="NZ_ACJM01000007.1"/>
</dbReference>
<dbReference type="Gene3D" id="1.10.1130.10">
    <property type="entry name" value="Flavocytochrome C3, Chain A"/>
    <property type="match status" value="1"/>
</dbReference>
<reference evidence="2 3" key="1">
    <citation type="submission" date="2009-02" db="EMBL/GenBank/DDBJ databases">
        <title>Sequencing of the draft genome and assembly of Dethiobacter alkaliphilus AHT 1.</title>
        <authorList>
            <consortium name="US DOE Joint Genome Institute (JGI-PGF)"/>
            <person name="Lucas S."/>
            <person name="Copeland A."/>
            <person name="Lapidus A."/>
            <person name="Glavina del Rio T."/>
            <person name="Dalin E."/>
            <person name="Tice H."/>
            <person name="Bruce D."/>
            <person name="Goodwin L."/>
            <person name="Pitluck S."/>
            <person name="Larimer F."/>
            <person name="Land M.L."/>
            <person name="Hauser L."/>
            <person name="Muyzer G."/>
        </authorList>
    </citation>
    <scope>NUCLEOTIDE SEQUENCE [LARGE SCALE GENOMIC DNA]</scope>
    <source>
        <strain evidence="2 3">AHT 1</strain>
    </source>
</reference>
<dbReference type="InterPro" id="IPR036280">
    <property type="entry name" value="Multihaem_cyt_sf"/>
</dbReference>
<feature type="signal peptide" evidence="1">
    <location>
        <begin position="1"/>
        <end position="29"/>
    </location>
</feature>
<dbReference type="STRING" id="555088.DealDRAFT_1565"/>
<proteinExistence type="predicted"/>
<evidence type="ECO:0000313" key="3">
    <source>
        <dbReference type="Proteomes" id="UP000006443"/>
    </source>
</evidence>
<dbReference type="EMBL" id="ACJM01000007">
    <property type="protein sequence ID" value="EEG77442.1"/>
    <property type="molecule type" value="Genomic_DNA"/>
</dbReference>
<comment type="caution">
    <text evidence="2">The sequence shown here is derived from an EMBL/GenBank/DDBJ whole genome shotgun (WGS) entry which is preliminary data.</text>
</comment>
<evidence type="ECO:0000313" key="2">
    <source>
        <dbReference type="EMBL" id="EEG77442.1"/>
    </source>
</evidence>
<evidence type="ECO:0000256" key="1">
    <source>
        <dbReference type="SAM" id="SignalP"/>
    </source>
</evidence>
<name>C0GGK1_DETAL</name>
<keyword evidence="3" id="KW-1185">Reference proteome</keyword>
<dbReference type="Proteomes" id="UP000006443">
    <property type="component" value="Unassembled WGS sequence"/>
</dbReference>
<organism evidence="2 3">
    <name type="scientific">Dethiobacter alkaliphilus AHT 1</name>
    <dbReference type="NCBI Taxonomy" id="555088"/>
    <lineage>
        <taxon>Bacteria</taxon>
        <taxon>Bacillati</taxon>
        <taxon>Bacillota</taxon>
        <taxon>Dethiobacteria</taxon>
        <taxon>Dethiobacterales</taxon>
        <taxon>Dethiobacteraceae</taxon>
        <taxon>Dethiobacter</taxon>
    </lineage>
</organism>
<feature type="chain" id="PRO_5002898260" evidence="1">
    <location>
        <begin position="30"/>
        <end position="339"/>
    </location>
</feature>
<accession>C0GGK1</accession>
<dbReference type="OrthoDB" id="7062189at2"/>
<sequence length="339" mass="36416">MQRRKWLIFSLIALFAVAVLSGCPPQDDADPDDQQPPPQDGERAQIDINTLTQQWADSDHSNIQLGPAAREGCINCHDGAAFAEGVTDPAELEREFFVSIDCRACHTGAGADLLEAGTVEIPTADAAIEAGRGAQCFYCHNERRAPDIEDERRSAPHASSQAGVYTATGGIRAEGFDYGSTTAHENLDNTCNACHMTQTEGNFASHSFRVDDTQAACGQCHQEIGEDSNLTAGADYDGDGETKGFQDEVQGLLDLLEAAISEELNGGSFTTGGGRIQFTSGDGEEDVDVPNEVYQAAYNHVLVTYDGSLGVHNPIFVVQLLQQSYRQLTGEDVPDAEIR</sequence>
<protein>
    <submittedName>
        <fullName evidence="2">Uncharacterized protein</fullName>
    </submittedName>
</protein>
<dbReference type="SUPFAM" id="SSF48695">
    <property type="entry name" value="Multiheme cytochromes"/>
    <property type="match status" value="1"/>
</dbReference>
<dbReference type="AlphaFoldDB" id="C0GGK1"/>
<keyword evidence="1" id="KW-0732">Signal</keyword>
<gene>
    <name evidence="2" type="ORF">DealDRAFT_1565</name>
</gene>
<dbReference type="PROSITE" id="PS51257">
    <property type="entry name" value="PROKAR_LIPOPROTEIN"/>
    <property type="match status" value="1"/>
</dbReference>